<evidence type="ECO:0000256" key="2">
    <source>
        <dbReference type="ARBA" id="ARBA00022723"/>
    </source>
</evidence>
<keyword evidence="2" id="KW-0479">Metal-binding</keyword>
<keyword evidence="5" id="KW-1185">Reference proteome</keyword>
<dbReference type="SUPFAM" id="SSF54593">
    <property type="entry name" value="Glyoxalase/Bleomycin resistance protein/Dihydroxybiphenyl dioxygenase"/>
    <property type="match status" value="1"/>
</dbReference>
<feature type="domain" description="VOC" evidence="3">
    <location>
        <begin position="8"/>
        <end position="136"/>
    </location>
</feature>
<dbReference type="Pfam" id="PF13669">
    <property type="entry name" value="Glyoxalase_4"/>
    <property type="match status" value="1"/>
</dbReference>
<evidence type="ECO:0000259" key="3">
    <source>
        <dbReference type="PROSITE" id="PS51819"/>
    </source>
</evidence>
<dbReference type="PANTHER" id="PTHR43048">
    <property type="entry name" value="METHYLMALONYL-COA EPIMERASE"/>
    <property type="match status" value="1"/>
</dbReference>
<dbReference type="PROSITE" id="PS51819">
    <property type="entry name" value="VOC"/>
    <property type="match status" value="1"/>
</dbReference>
<evidence type="ECO:0000313" key="5">
    <source>
        <dbReference type="Proteomes" id="UP000315711"/>
    </source>
</evidence>
<accession>A0A562QNU7</accession>
<comment type="caution">
    <text evidence="4">The sequence shown here is derived from an EMBL/GenBank/DDBJ whole genome shotgun (WGS) entry which is preliminary data.</text>
</comment>
<dbReference type="InterPro" id="IPR017515">
    <property type="entry name" value="MeMalonyl-CoA_epimerase"/>
</dbReference>
<comment type="similarity">
    <text evidence="1">Belongs to the methylmalonyl-CoA epimerase family.</text>
</comment>
<dbReference type="Gene3D" id="3.10.180.10">
    <property type="entry name" value="2,3-Dihydroxybiphenyl 1,2-Dioxygenase, domain 1"/>
    <property type="match status" value="1"/>
</dbReference>
<organism evidence="4 5">
    <name type="scientific">Halalkalibacter nanhaiisediminis</name>
    <dbReference type="NCBI Taxonomy" id="688079"/>
    <lineage>
        <taxon>Bacteria</taxon>
        <taxon>Bacillati</taxon>
        <taxon>Bacillota</taxon>
        <taxon>Bacilli</taxon>
        <taxon>Bacillales</taxon>
        <taxon>Bacillaceae</taxon>
        <taxon>Halalkalibacter</taxon>
    </lineage>
</organism>
<proteinExistence type="inferred from homology"/>
<dbReference type="Proteomes" id="UP000315711">
    <property type="component" value="Unassembled WGS sequence"/>
</dbReference>
<dbReference type="GO" id="GO:0004493">
    <property type="term" value="F:methylmalonyl-CoA epimerase activity"/>
    <property type="evidence" value="ECO:0007669"/>
    <property type="project" value="TreeGrafter"/>
</dbReference>
<dbReference type="InterPro" id="IPR051785">
    <property type="entry name" value="MMCE/EMCE_epimerase"/>
</dbReference>
<protein>
    <submittedName>
        <fullName evidence="4">Methylmalonyl-CoA epimerase</fullName>
    </submittedName>
</protein>
<dbReference type="InterPro" id="IPR029068">
    <property type="entry name" value="Glyas_Bleomycin-R_OHBP_Dase"/>
</dbReference>
<gene>
    <name evidence="4" type="ORF">IQ10_01199</name>
</gene>
<dbReference type="NCBIfam" id="TIGR03081">
    <property type="entry name" value="metmalonyl_epim"/>
    <property type="match status" value="1"/>
</dbReference>
<dbReference type="RefSeq" id="WP_144449562.1">
    <property type="nucleotide sequence ID" value="NZ_VLKZ01000003.1"/>
</dbReference>
<dbReference type="InterPro" id="IPR037523">
    <property type="entry name" value="VOC_core"/>
</dbReference>
<dbReference type="PANTHER" id="PTHR43048:SF3">
    <property type="entry name" value="METHYLMALONYL-COA EPIMERASE, MITOCHONDRIAL"/>
    <property type="match status" value="1"/>
</dbReference>
<name>A0A562QNU7_9BACI</name>
<evidence type="ECO:0000313" key="4">
    <source>
        <dbReference type="EMBL" id="TWI57870.1"/>
    </source>
</evidence>
<evidence type="ECO:0000256" key="1">
    <source>
        <dbReference type="ARBA" id="ARBA00009308"/>
    </source>
</evidence>
<sequence>MSGKSPKKIDHIGIAVLSIEEVLPFYVGSLKLPLLGMEEVESQGVKVAFLGIGESKIELLEPLSEDSPIAKFIQKRGEGIHHVALGVTNIESRIEDIRENGVQMIHNEPVNGAGGAKVAFLHPKSARGVLYEFCEKNVDDQQK</sequence>
<dbReference type="EMBL" id="VLKZ01000003">
    <property type="protein sequence ID" value="TWI57870.1"/>
    <property type="molecule type" value="Genomic_DNA"/>
</dbReference>
<dbReference type="GO" id="GO:0046872">
    <property type="term" value="F:metal ion binding"/>
    <property type="evidence" value="ECO:0007669"/>
    <property type="project" value="UniProtKB-KW"/>
</dbReference>
<dbReference type="GO" id="GO:0046491">
    <property type="term" value="P:L-methylmalonyl-CoA metabolic process"/>
    <property type="evidence" value="ECO:0007669"/>
    <property type="project" value="TreeGrafter"/>
</dbReference>
<reference evidence="4 5" key="1">
    <citation type="journal article" date="2015" name="Stand. Genomic Sci.">
        <title>Genomic Encyclopedia of Bacterial and Archaeal Type Strains, Phase III: the genomes of soil and plant-associated and newly described type strains.</title>
        <authorList>
            <person name="Whitman W.B."/>
            <person name="Woyke T."/>
            <person name="Klenk H.P."/>
            <person name="Zhou Y."/>
            <person name="Lilburn T.G."/>
            <person name="Beck B.J."/>
            <person name="De Vos P."/>
            <person name="Vandamme P."/>
            <person name="Eisen J.A."/>
            <person name="Garrity G."/>
            <person name="Hugenholtz P."/>
            <person name="Kyrpides N.C."/>
        </authorList>
    </citation>
    <scope>NUCLEOTIDE SEQUENCE [LARGE SCALE GENOMIC DNA]</scope>
    <source>
        <strain evidence="4 5">CGMCC 1.10116</strain>
    </source>
</reference>
<dbReference type="OrthoDB" id="9788468at2"/>
<dbReference type="AlphaFoldDB" id="A0A562QNU7"/>
<dbReference type="CDD" id="cd07249">
    <property type="entry name" value="MMCE"/>
    <property type="match status" value="1"/>
</dbReference>